<proteinExistence type="predicted"/>
<keyword evidence="3" id="KW-1185">Reference proteome</keyword>
<accession>A0A1T5DPR5</accession>
<dbReference type="RefSeq" id="WP_079643012.1">
    <property type="nucleotide sequence ID" value="NZ_FUZF01000008.1"/>
</dbReference>
<dbReference type="EMBL" id="FUZF01000008">
    <property type="protein sequence ID" value="SKB73665.1"/>
    <property type="molecule type" value="Genomic_DNA"/>
</dbReference>
<dbReference type="Proteomes" id="UP000190150">
    <property type="component" value="Unassembled WGS sequence"/>
</dbReference>
<protein>
    <recommendedName>
        <fullName evidence="4">Lipoprotein</fullName>
    </recommendedName>
</protein>
<evidence type="ECO:0008006" key="4">
    <source>
        <dbReference type="Google" id="ProtNLM"/>
    </source>
</evidence>
<dbReference type="OrthoDB" id="795899at2"/>
<evidence type="ECO:0000313" key="2">
    <source>
        <dbReference type="EMBL" id="SKB73665.1"/>
    </source>
</evidence>
<organism evidence="2 3">
    <name type="scientific">Sphingobacterium nematocida</name>
    <dbReference type="NCBI Taxonomy" id="1513896"/>
    <lineage>
        <taxon>Bacteria</taxon>
        <taxon>Pseudomonadati</taxon>
        <taxon>Bacteroidota</taxon>
        <taxon>Sphingobacteriia</taxon>
        <taxon>Sphingobacteriales</taxon>
        <taxon>Sphingobacteriaceae</taxon>
        <taxon>Sphingobacterium</taxon>
    </lineage>
</organism>
<dbReference type="PROSITE" id="PS51257">
    <property type="entry name" value="PROKAR_LIPOPROTEIN"/>
    <property type="match status" value="1"/>
</dbReference>
<keyword evidence="1" id="KW-0732">Signal</keyword>
<feature type="chain" id="PRO_5012188423" description="Lipoprotein" evidence="1">
    <location>
        <begin position="22"/>
        <end position="229"/>
    </location>
</feature>
<feature type="signal peptide" evidence="1">
    <location>
        <begin position="1"/>
        <end position="21"/>
    </location>
</feature>
<evidence type="ECO:0000256" key="1">
    <source>
        <dbReference type="SAM" id="SignalP"/>
    </source>
</evidence>
<dbReference type="STRING" id="1513896.SAMN05660841_02072"/>
<gene>
    <name evidence="2" type="ORF">SAMN05660841_02072</name>
</gene>
<sequence>MMRLLLATLSCAGLIFTSCLKDDPTDPEIIVEPPFPIEVKLDSIQTGTLYNVTVGTSAEEVYKGLQGFTNSRGKIDYLAITGVLNTKVTDLQGRIQLYNGLILNQQPSSPLASQIYFKDNKIASIYYRNSPNKLSRWPVDADNPLKVGDSVESIYDKLVALQKDNRYTRFFEYIGLFEKNMDTPFDAFQKKSDLWQFSITEDDKNFIRVDLIFENAVLLKVRSRHERYL</sequence>
<name>A0A1T5DPR5_9SPHI</name>
<reference evidence="3" key="1">
    <citation type="submission" date="2017-02" db="EMBL/GenBank/DDBJ databases">
        <authorList>
            <person name="Varghese N."/>
            <person name="Submissions S."/>
        </authorList>
    </citation>
    <scope>NUCLEOTIDE SEQUENCE [LARGE SCALE GENOMIC DNA]</scope>
    <source>
        <strain evidence="3">DSM 24091</strain>
    </source>
</reference>
<dbReference type="AlphaFoldDB" id="A0A1T5DPR5"/>
<evidence type="ECO:0000313" key="3">
    <source>
        <dbReference type="Proteomes" id="UP000190150"/>
    </source>
</evidence>